<feature type="compositionally biased region" description="Basic and acidic residues" evidence="3">
    <location>
        <begin position="47"/>
        <end position="59"/>
    </location>
</feature>
<dbReference type="RefSeq" id="XP_033170173.1">
    <property type="nucleotide sequence ID" value="XM_033314282.1"/>
</dbReference>
<feature type="region of interest" description="Disordered" evidence="3">
    <location>
        <begin position="662"/>
        <end position="734"/>
    </location>
</feature>
<gene>
    <name evidence="6" type="primary">LOC117147408</name>
</gene>
<dbReference type="InterPro" id="IPR011990">
    <property type="entry name" value="TPR-like_helical_dom_sf"/>
</dbReference>
<evidence type="ECO:0000256" key="1">
    <source>
        <dbReference type="ARBA" id="ARBA00022884"/>
    </source>
</evidence>
<dbReference type="SUPFAM" id="SSF54928">
    <property type="entry name" value="RNA-binding domain, RBD"/>
    <property type="match status" value="1"/>
</dbReference>
<dbReference type="SUPFAM" id="SSF48452">
    <property type="entry name" value="TPR-like"/>
    <property type="match status" value="1"/>
</dbReference>
<dbReference type="InterPro" id="IPR012677">
    <property type="entry name" value="Nucleotide-bd_a/b_plait_sf"/>
</dbReference>
<feature type="compositionally biased region" description="Basic and acidic residues" evidence="3">
    <location>
        <begin position="1"/>
        <end position="13"/>
    </location>
</feature>
<feature type="region of interest" description="Disordered" evidence="3">
    <location>
        <begin position="819"/>
        <end position="851"/>
    </location>
</feature>
<evidence type="ECO:0000313" key="6">
    <source>
        <dbReference type="RefSeq" id="XP_033170173.1"/>
    </source>
</evidence>
<dbReference type="GO" id="GO:0061574">
    <property type="term" value="C:ASAP complex"/>
    <property type="evidence" value="ECO:0007669"/>
    <property type="project" value="TreeGrafter"/>
</dbReference>
<dbReference type="GO" id="GO:0005654">
    <property type="term" value="C:nucleoplasm"/>
    <property type="evidence" value="ECO:0007669"/>
    <property type="project" value="TreeGrafter"/>
</dbReference>
<evidence type="ECO:0000256" key="2">
    <source>
        <dbReference type="PROSITE-ProRule" id="PRU00176"/>
    </source>
</evidence>
<feature type="region of interest" description="Disordered" evidence="3">
    <location>
        <begin position="866"/>
        <end position="954"/>
    </location>
</feature>
<dbReference type="Pfam" id="PF05391">
    <property type="entry name" value="Lsm_interact"/>
    <property type="match status" value="1"/>
</dbReference>
<accession>A0A6P8KM90</accession>
<dbReference type="InterPro" id="IPR008669">
    <property type="entry name" value="LSM_interact"/>
</dbReference>
<protein>
    <submittedName>
        <fullName evidence="6">RNA-binding protein 4F isoform X2</fullName>
    </submittedName>
</protein>
<dbReference type="GO" id="GO:0003723">
    <property type="term" value="F:RNA binding"/>
    <property type="evidence" value="ECO:0007669"/>
    <property type="project" value="UniProtKB-UniRule"/>
</dbReference>
<evidence type="ECO:0000256" key="3">
    <source>
        <dbReference type="SAM" id="MobiDB-lite"/>
    </source>
</evidence>
<dbReference type="Pfam" id="PF00076">
    <property type="entry name" value="RRM_1"/>
    <property type="match status" value="1"/>
</dbReference>
<feature type="compositionally biased region" description="Basic and acidic residues" evidence="3">
    <location>
        <begin position="675"/>
        <end position="688"/>
    </location>
</feature>
<reference evidence="6" key="1">
    <citation type="submission" date="2025-08" db="UniProtKB">
        <authorList>
            <consortium name="RefSeq"/>
        </authorList>
    </citation>
    <scope>IDENTIFICATION</scope>
    <source>
        <strain evidence="6">Mau12</strain>
        <tissue evidence="6">Whole Body</tissue>
    </source>
</reference>
<feature type="domain" description="RRM" evidence="4">
    <location>
        <begin position="745"/>
        <end position="822"/>
    </location>
</feature>
<dbReference type="AlphaFoldDB" id="A0A6P8KM90"/>
<feature type="region of interest" description="Disordered" evidence="3">
    <location>
        <begin position="1"/>
        <end position="157"/>
    </location>
</feature>
<dbReference type="SMART" id="SM00360">
    <property type="entry name" value="RRM"/>
    <property type="match status" value="1"/>
</dbReference>
<organism evidence="5 6">
    <name type="scientific">Drosophila mauritiana</name>
    <name type="common">Fruit fly</name>
    <dbReference type="NCBI Taxonomy" id="7226"/>
    <lineage>
        <taxon>Eukaryota</taxon>
        <taxon>Metazoa</taxon>
        <taxon>Ecdysozoa</taxon>
        <taxon>Arthropoda</taxon>
        <taxon>Hexapoda</taxon>
        <taxon>Insecta</taxon>
        <taxon>Pterygota</taxon>
        <taxon>Neoptera</taxon>
        <taxon>Endopterygota</taxon>
        <taxon>Diptera</taxon>
        <taxon>Brachycera</taxon>
        <taxon>Muscomorpha</taxon>
        <taxon>Ephydroidea</taxon>
        <taxon>Drosophilidae</taxon>
        <taxon>Drosophila</taxon>
        <taxon>Sophophora</taxon>
    </lineage>
</organism>
<feature type="compositionally biased region" description="Acidic residues" evidence="3">
    <location>
        <begin position="14"/>
        <end position="32"/>
    </location>
</feature>
<evidence type="ECO:0000313" key="5">
    <source>
        <dbReference type="Proteomes" id="UP000515162"/>
    </source>
</evidence>
<sequence length="954" mass="107944">MDAEKQLESQLEKELDEMSAEDLGADAYDEYDLIVIPDEGKGSPQKARSESPQKARSESPQKASSESPQKASSESPQKASSESPQKARSESPQQEELGQGSRPTWPPVPAGGDMTTIELSSSDDEPSVEEAEEYDDDDRGKADNDSSCSGEDVGVIDEDVGVVVEDVHMIESNSSEVSSDSDSDSGEIQLERLYQELNALPIKKFAQMVSIVGIAFKLNDLDKIESSVLEMKSLATVPAHVWLKYLKVRMSVTQTEQEHKAFQEQCATALSYYYSIPLSEYIVNYLVDQGEVENQMLWAKLLADYDVERPDFGDKLRSLITTITDANEAADFEDLLQNRCVTWTCTVEQRKMIKSVVDKFKQRLADTPHCWNWPEELKPHLYYVDTLPLDDDLKNAVIRFIFERLVSKFPIFDALWLSYIDFIQYEKATVAEDVDEDNLTAEVRAKRNSRLGRGFLRSTELNLARRGVRSQPSVELNHRFIDLMEHTDFELAEVDEEILVIQQRIMTDMEMTVELHLDYLAYRVRTTNVSDEEQVASLRGAFNHAWEELTVLYGDQADTRYEVLQLWAQVEYTHLASPDNGREIWRQIMDYPGSAKRGMLWLTFAQMESEYNAGHGTRELLRKALSQPVLEDGILVLDMYRRFERCYGTYESIANCQAVELPPANPRQQQQQWNREPRNRDQPRRQAHEQQQQSQQQQQPKQGNKMSKTKPSGGASPPSTSKVKGPANEEAKKSNFQYSPNMEINKIFVRNLYSGCSKKELYDLFSPFGTIIDVRLVYKQNKQFKGIAYVEFEKPGEAQRAVAGRDGYLLQSMNISVAISNPPPRGSSSSQAAKPSVATKRRVPTSLIPTTVVRQEGAKKLRLILDEPGGTSSTSAPADVATNPEANGEEQKGDDQKGDDQNEEEQKGEEQKGDDQKEEEQKGDDQKGEAQQEEEMSAAVPKSNDDFRKMFLKD</sequence>
<dbReference type="GO" id="GO:0005737">
    <property type="term" value="C:cytoplasm"/>
    <property type="evidence" value="ECO:0007669"/>
    <property type="project" value="TreeGrafter"/>
</dbReference>
<dbReference type="PROSITE" id="PS50102">
    <property type="entry name" value="RRM"/>
    <property type="match status" value="1"/>
</dbReference>
<feature type="compositionally biased region" description="Basic and acidic residues" evidence="3">
    <location>
        <begin position="889"/>
        <end position="930"/>
    </location>
</feature>
<dbReference type="InterPro" id="IPR035979">
    <property type="entry name" value="RBD_domain_sf"/>
</dbReference>
<dbReference type="GO" id="GO:0000398">
    <property type="term" value="P:mRNA splicing, via spliceosome"/>
    <property type="evidence" value="ECO:0007669"/>
    <property type="project" value="TreeGrafter"/>
</dbReference>
<feature type="compositionally biased region" description="Basic and acidic residues" evidence="3">
    <location>
        <begin position="943"/>
        <end position="954"/>
    </location>
</feature>
<dbReference type="GeneID" id="117147408"/>
<dbReference type="PANTHER" id="PTHR15481:SF0">
    <property type="entry name" value="LD23870P-RELATED"/>
    <property type="match status" value="1"/>
</dbReference>
<name>A0A6P8KM90_DROMA</name>
<dbReference type="Gene3D" id="3.30.70.330">
    <property type="match status" value="1"/>
</dbReference>
<dbReference type="PANTHER" id="PTHR15481">
    <property type="entry name" value="RIBONUCLEIC ACID BINDING PROTEIN S1"/>
    <property type="match status" value="1"/>
</dbReference>
<dbReference type="InterPro" id="IPR003107">
    <property type="entry name" value="HAT"/>
</dbReference>
<feature type="compositionally biased region" description="Acidic residues" evidence="3">
    <location>
        <begin position="121"/>
        <end position="137"/>
    </location>
</feature>
<dbReference type="Proteomes" id="UP000515162">
    <property type="component" value="Chromosome X"/>
</dbReference>
<keyword evidence="5" id="KW-1185">Reference proteome</keyword>
<dbReference type="InterPro" id="IPR000504">
    <property type="entry name" value="RRM_dom"/>
</dbReference>
<dbReference type="CTD" id="31448"/>
<dbReference type="SMART" id="SM00386">
    <property type="entry name" value="HAT"/>
    <property type="match status" value="3"/>
</dbReference>
<feature type="compositionally biased region" description="Low complexity" evidence="3">
    <location>
        <begin position="61"/>
        <end position="86"/>
    </location>
</feature>
<keyword evidence="1 2" id="KW-0694">RNA-binding</keyword>
<proteinExistence type="predicted"/>
<feature type="compositionally biased region" description="Low complexity" evidence="3">
    <location>
        <begin position="689"/>
        <end position="702"/>
    </location>
</feature>
<dbReference type="Gene3D" id="1.25.40.10">
    <property type="entry name" value="Tetratricopeptide repeat domain"/>
    <property type="match status" value="1"/>
</dbReference>
<evidence type="ECO:0000259" key="4">
    <source>
        <dbReference type="PROSITE" id="PS50102"/>
    </source>
</evidence>